<reference evidence="8 9" key="1">
    <citation type="submission" date="2016-03" db="EMBL/GenBank/DDBJ databases">
        <authorList>
            <person name="Devillers H."/>
        </authorList>
    </citation>
    <scope>NUCLEOTIDE SEQUENCE [LARGE SCALE GENOMIC DNA]</scope>
    <source>
        <strain evidence="8">CBS 11717</strain>
    </source>
</reference>
<feature type="binding site" evidence="6">
    <location>
        <position position="308"/>
    </location>
    <ligand>
        <name>Zn(2+)</name>
        <dbReference type="ChEBI" id="CHEBI:29105"/>
    </ligand>
</feature>
<feature type="transmembrane region" description="Helical" evidence="7">
    <location>
        <begin position="201"/>
        <end position="221"/>
    </location>
</feature>
<feature type="transmembrane region" description="Helical" evidence="7">
    <location>
        <begin position="306"/>
        <end position="329"/>
    </location>
</feature>
<evidence type="ECO:0000256" key="3">
    <source>
        <dbReference type="ARBA" id="ARBA00022692"/>
    </source>
</evidence>
<evidence type="ECO:0000256" key="7">
    <source>
        <dbReference type="SAM" id="Phobius"/>
    </source>
</evidence>
<dbReference type="STRING" id="1230905.A0A1G4IXN3"/>
<dbReference type="PANTHER" id="PTHR20855">
    <property type="entry name" value="ADIPOR/PROGESTIN RECEPTOR-RELATED"/>
    <property type="match status" value="1"/>
</dbReference>
<feature type="binding site" evidence="6">
    <location>
        <position position="304"/>
    </location>
    <ligand>
        <name>Zn(2+)</name>
        <dbReference type="ChEBI" id="CHEBI:29105"/>
    </ligand>
</feature>
<protein>
    <submittedName>
        <fullName evidence="8">LAMI_0B07734g1_1</fullName>
    </submittedName>
</protein>
<evidence type="ECO:0000256" key="2">
    <source>
        <dbReference type="ARBA" id="ARBA00007018"/>
    </source>
</evidence>
<dbReference type="AlphaFoldDB" id="A0A1G4IXN3"/>
<sequence>MVFEVSPFTLLSNDGKLSIPMDEPTIKQRQKVEVQPEGVIMEERTTLIKDNKVKRVTKRRLYTWDEIPEWQRDNEHIIRGYVMETKSLRDCIIALTYWHNESINIYTHLIPACFFLLTMLFNEYLLTHFRTTGLIDIIMIDLFLLGGFTCLMMSSTFHCLKCHSIEVATFGNKLDYLGIVALIVSSMVSILYYGFFDNLPYFLTFSSLTISFGIACATVSLSDRFRTREWRPYRAMLFVAFGLSALIPIIAGAFRYGVKETWVRIQVKWVIFEGVFYILGAFLYGVRFPERVAPGKFDIWGHSHQLFHVLVVVAACCHFRALLGAYALVHKRIVL</sequence>
<feature type="transmembrane region" description="Helical" evidence="7">
    <location>
        <begin position="233"/>
        <end position="254"/>
    </location>
</feature>
<dbReference type="OrthoDB" id="529367at2759"/>
<dbReference type="GO" id="GO:0016020">
    <property type="term" value="C:membrane"/>
    <property type="evidence" value="ECO:0007669"/>
    <property type="project" value="UniProtKB-SubCell"/>
</dbReference>
<dbReference type="GO" id="GO:0038023">
    <property type="term" value="F:signaling receptor activity"/>
    <property type="evidence" value="ECO:0007669"/>
    <property type="project" value="TreeGrafter"/>
</dbReference>
<feature type="transmembrane region" description="Helical" evidence="7">
    <location>
        <begin position="103"/>
        <end position="121"/>
    </location>
</feature>
<evidence type="ECO:0000256" key="6">
    <source>
        <dbReference type="PIRSR" id="PIRSR604254-1"/>
    </source>
</evidence>
<keyword evidence="3 7" id="KW-0812">Transmembrane</keyword>
<dbReference type="GO" id="GO:0006882">
    <property type="term" value="P:intracellular zinc ion homeostasis"/>
    <property type="evidence" value="ECO:0007669"/>
    <property type="project" value="TreeGrafter"/>
</dbReference>
<evidence type="ECO:0000256" key="4">
    <source>
        <dbReference type="ARBA" id="ARBA00022989"/>
    </source>
</evidence>
<dbReference type="EMBL" id="LT598464">
    <property type="protein sequence ID" value="SCU81802.1"/>
    <property type="molecule type" value="Genomic_DNA"/>
</dbReference>
<organism evidence="8 9">
    <name type="scientific">Lachancea mirantina</name>
    <dbReference type="NCBI Taxonomy" id="1230905"/>
    <lineage>
        <taxon>Eukaryota</taxon>
        <taxon>Fungi</taxon>
        <taxon>Dikarya</taxon>
        <taxon>Ascomycota</taxon>
        <taxon>Saccharomycotina</taxon>
        <taxon>Saccharomycetes</taxon>
        <taxon>Saccharomycetales</taxon>
        <taxon>Saccharomycetaceae</taxon>
        <taxon>Lachancea</taxon>
    </lineage>
</organism>
<evidence type="ECO:0000313" key="8">
    <source>
        <dbReference type="EMBL" id="SCU81802.1"/>
    </source>
</evidence>
<feature type="transmembrane region" description="Helical" evidence="7">
    <location>
        <begin position="174"/>
        <end position="195"/>
    </location>
</feature>
<name>A0A1G4IXN3_9SACH</name>
<proteinExistence type="inferred from homology"/>
<feature type="binding site" evidence="6">
    <location>
        <position position="158"/>
    </location>
    <ligand>
        <name>Zn(2+)</name>
        <dbReference type="ChEBI" id="CHEBI:29105"/>
    </ligand>
</feature>
<dbReference type="PANTHER" id="PTHR20855:SF52">
    <property type="entry name" value="ADIPONECTIN RECEPTOR PROTEIN"/>
    <property type="match status" value="1"/>
</dbReference>
<comment type="similarity">
    <text evidence="2">Belongs to the ADIPOR family.</text>
</comment>
<evidence type="ECO:0000256" key="5">
    <source>
        <dbReference type="ARBA" id="ARBA00023136"/>
    </source>
</evidence>
<keyword evidence="4 7" id="KW-1133">Transmembrane helix</keyword>
<evidence type="ECO:0000256" key="1">
    <source>
        <dbReference type="ARBA" id="ARBA00004141"/>
    </source>
</evidence>
<dbReference type="Proteomes" id="UP000191024">
    <property type="component" value="Chromosome B"/>
</dbReference>
<comment type="subcellular location">
    <subcellularLocation>
        <location evidence="1">Membrane</location>
        <topology evidence="1">Multi-pass membrane protein</topology>
    </subcellularLocation>
</comment>
<feature type="transmembrane region" description="Helical" evidence="7">
    <location>
        <begin position="133"/>
        <end position="153"/>
    </location>
</feature>
<keyword evidence="9" id="KW-1185">Reference proteome</keyword>
<dbReference type="GO" id="GO:0046872">
    <property type="term" value="F:metal ion binding"/>
    <property type="evidence" value="ECO:0007669"/>
    <property type="project" value="UniProtKB-KW"/>
</dbReference>
<dbReference type="Pfam" id="PF03006">
    <property type="entry name" value="HlyIII"/>
    <property type="match status" value="1"/>
</dbReference>
<feature type="transmembrane region" description="Helical" evidence="7">
    <location>
        <begin position="266"/>
        <end position="286"/>
    </location>
</feature>
<dbReference type="InterPro" id="IPR004254">
    <property type="entry name" value="AdipoR/HlyIII-related"/>
</dbReference>
<keyword evidence="6" id="KW-0862">Zinc</keyword>
<gene>
    <name evidence="8" type="ORF">LAMI_0B07734G</name>
</gene>
<keyword evidence="5 7" id="KW-0472">Membrane</keyword>
<evidence type="ECO:0000313" key="9">
    <source>
        <dbReference type="Proteomes" id="UP000191024"/>
    </source>
</evidence>
<accession>A0A1G4IXN3</accession>
<keyword evidence="6" id="KW-0479">Metal-binding</keyword>